<dbReference type="PANTHER" id="PTHR11695:SF294">
    <property type="entry name" value="RETICULON-4-INTERACTING PROTEIN 1, MITOCHONDRIAL"/>
    <property type="match status" value="1"/>
</dbReference>
<sequence>MRGWQHTTRGLPSQVLTLSDSLALPTLTSPTQALIKVHHAALNPAGSIFMQLCPGILRRKPCIPEMDFSGEIVSVGAAVPLTRGFEPGVQVFGSVSVAEHLRGQGSLCEFLVVDSDGVELKPGNVSMVEAAGLGIAGCTALAVLDAAVAKGLAKGMRVLINGAAGGIGCFVTEMVRDRVGKGGYIVAISSGDKVDLLRELGADEVLDRKSVPSVSSHLTENHAEQPFEMIIDAYGVQELYNNSAAFLKPDGHFVTVGIAFTEYSYGSMAVAVRDMLWNVVCSAWGGSGSRRYVQVASACNLDSLERLRVLCEDRALRVPIDSQWAFEDALKAYERMVSRSAKGKIVVNVLKDVLVAEGRD</sequence>
<dbReference type="Pfam" id="PF13602">
    <property type="entry name" value="ADH_zinc_N_2"/>
    <property type="match status" value="1"/>
</dbReference>
<protein>
    <recommendedName>
        <fullName evidence="1">Enoyl reductase (ER) domain-containing protein</fullName>
    </recommendedName>
</protein>
<accession>A0AAV9NPT3</accession>
<dbReference type="GO" id="GO:0016491">
    <property type="term" value="F:oxidoreductase activity"/>
    <property type="evidence" value="ECO:0007669"/>
    <property type="project" value="InterPro"/>
</dbReference>
<dbReference type="GO" id="GO:0005739">
    <property type="term" value="C:mitochondrion"/>
    <property type="evidence" value="ECO:0007669"/>
    <property type="project" value="TreeGrafter"/>
</dbReference>
<dbReference type="RefSeq" id="XP_064710701.1">
    <property type="nucleotide sequence ID" value="XM_064851698.1"/>
</dbReference>
<name>A0AAV9NPT3_9EURO</name>
<proteinExistence type="predicted"/>
<dbReference type="SUPFAM" id="SSF50129">
    <property type="entry name" value="GroES-like"/>
    <property type="match status" value="1"/>
</dbReference>
<evidence type="ECO:0000313" key="3">
    <source>
        <dbReference type="Proteomes" id="UP001358417"/>
    </source>
</evidence>
<dbReference type="InterPro" id="IPR036291">
    <property type="entry name" value="NAD(P)-bd_dom_sf"/>
</dbReference>
<comment type="caution">
    <text evidence="2">The sequence shown here is derived from an EMBL/GenBank/DDBJ whole genome shotgun (WGS) entry which is preliminary data.</text>
</comment>
<dbReference type="CDD" id="cd08267">
    <property type="entry name" value="MDR1"/>
    <property type="match status" value="1"/>
</dbReference>
<dbReference type="GeneID" id="89976313"/>
<evidence type="ECO:0000313" key="2">
    <source>
        <dbReference type="EMBL" id="KAK5061604.1"/>
    </source>
</evidence>
<keyword evidence="3" id="KW-1185">Reference proteome</keyword>
<feature type="domain" description="Enoyl reductase (ER)" evidence="1">
    <location>
        <begin position="17"/>
        <end position="347"/>
    </location>
</feature>
<dbReference type="InterPro" id="IPR013154">
    <property type="entry name" value="ADH-like_N"/>
</dbReference>
<evidence type="ECO:0000259" key="1">
    <source>
        <dbReference type="SMART" id="SM00829"/>
    </source>
</evidence>
<dbReference type="Proteomes" id="UP001358417">
    <property type="component" value="Unassembled WGS sequence"/>
</dbReference>
<dbReference type="Gene3D" id="3.90.180.10">
    <property type="entry name" value="Medium-chain alcohol dehydrogenases, catalytic domain"/>
    <property type="match status" value="1"/>
</dbReference>
<dbReference type="Pfam" id="PF08240">
    <property type="entry name" value="ADH_N"/>
    <property type="match status" value="1"/>
</dbReference>
<dbReference type="EMBL" id="JAVRRD010000003">
    <property type="protein sequence ID" value="KAK5061604.1"/>
    <property type="molecule type" value="Genomic_DNA"/>
</dbReference>
<reference evidence="2 3" key="1">
    <citation type="submission" date="2023-08" db="EMBL/GenBank/DDBJ databases">
        <title>Black Yeasts Isolated from many extreme environments.</title>
        <authorList>
            <person name="Coleine C."/>
            <person name="Stajich J.E."/>
            <person name="Selbmann L."/>
        </authorList>
    </citation>
    <scope>NUCLEOTIDE SEQUENCE [LARGE SCALE GENOMIC DNA]</scope>
    <source>
        <strain evidence="2 3">CCFEE 5792</strain>
    </source>
</reference>
<dbReference type="Gene3D" id="3.40.50.720">
    <property type="entry name" value="NAD(P)-binding Rossmann-like Domain"/>
    <property type="match status" value="1"/>
</dbReference>
<dbReference type="AlphaFoldDB" id="A0AAV9NPT3"/>
<dbReference type="InterPro" id="IPR020843">
    <property type="entry name" value="ER"/>
</dbReference>
<dbReference type="InterPro" id="IPR050700">
    <property type="entry name" value="YIM1/Zinc_Alcohol_DH_Fams"/>
</dbReference>
<organism evidence="2 3">
    <name type="scientific">Exophiala bonariae</name>
    <dbReference type="NCBI Taxonomy" id="1690606"/>
    <lineage>
        <taxon>Eukaryota</taxon>
        <taxon>Fungi</taxon>
        <taxon>Dikarya</taxon>
        <taxon>Ascomycota</taxon>
        <taxon>Pezizomycotina</taxon>
        <taxon>Eurotiomycetes</taxon>
        <taxon>Chaetothyriomycetidae</taxon>
        <taxon>Chaetothyriales</taxon>
        <taxon>Herpotrichiellaceae</taxon>
        <taxon>Exophiala</taxon>
    </lineage>
</organism>
<dbReference type="PANTHER" id="PTHR11695">
    <property type="entry name" value="ALCOHOL DEHYDROGENASE RELATED"/>
    <property type="match status" value="1"/>
</dbReference>
<gene>
    <name evidence="2" type="ORF">LTR84_008148</name>
</gene>
<dbReference type="SUPFAM" id="SSF51735">
    <property type="entry name" value="NAD(P)-binding Rossmann-fold domains"/>
    <property type="match status" value="1"/>
</dbReference>
<dbReference type="SMART" id="SM00829">
    <property type="entry name" value="PKS_ER"/>
    <property type="match status" value="1"/>
</dbReference>
<dbReference type="InterPro" id="IPR011032">
    <property type="entry name" value="GroES-like_sf"/>
</dbReference>